<gene>
    <name evidence="2" type="ORF">DVH24_004094</name>
</gene>
<proteinExistence type="predicted"/>
<sequence length="120" mass="13440">MAGHIFTLHTFPSRSRSTVLKSLAACHYATKQRYSSQGSKGEHDGYIDIEERAPSMAEEFKRMAEEKLKAAEQDVASQTVEKTYDGTEEATVGDSNVDSVKNRYKEHEPGADYKGRPHDD</sequence>
<keyword evidence="3" id="KW-1185">Reference proteome</keyword>
<name>A0A498KD76_MALDO</name>
<organism evidence="2 3">
    <name type="scientific">Malus domestica</name>
    <name type="common">Apple</name>
    <name type="synonym">Pyrus malus</name>
    <dbReference type="NCBI Taxonomy" id="3750"/>
    <lineage>
        <taxon>Eukaryota</taxon>
        <taxon>Viridiplantae</taxon>
        <taxon>Streptophyta</taxon>
        <taxon>Embryophyta</taxon>
        <taxon>Tracheophyta</taxon>
        <taxon>Spermatophyta</taxon>
        <taxon>Magnoliopsida</taxon>
        <taxon>eudicotyledons</taxon>
        <taxon>Gunneridae</taxon>
        <taxon>Pentapetalae</taxon>
        <taxon>rosids</taxon>
        <taxon>fabids</taxon>
        <taxon>Rosales</taxon>
        <taxon>Rosaceae</taxon>
        <taxon>Amygdaloideae</taxon>
        <taxon>Maleae</taxon>
        <taxon>Malus</taxon>
    </lineage>
</organism>
<reference evidence="2 3" key="1">
    <citation type="submission" date="2018-10" db="EMBL/GenBank/DDBJ databases">
        <title>A high-quality apple genome assembly.</title>
        <authorList>
            <person name="Hu J."/>
        </authorList>
    </citation>
    <scope>NUCLEOTIDE SEQUENCE [LARGE SCALE GENOMIC DNA]</scope>
    <source>
        <strain evidence="3">cv. HFTH1</strain>
        <tissue evidence="2">Young leaf</tissue>
    </source>
</reference>
<evidence type="ECO:0000313" key="2">
    <source>
        <dbReference type="EMBL" id="RXI03442.1"/>
    </source>
</evidence>
<dbReference type="AlphaFoldDB" id="A0A498KD76"/>
<evidence type="ECO:0000313" key="3">
    <source>
        <dbReference type="Proteomes" id="UP000290289"/>
    </source>
</evidence>
<dbReference type="Proteomes" id="UP000290289">
    <property type="component" value="Chromosome 3"/>
</dbReference>
<feature type="compositionally biased region" description="Basic and acidic residues" evidence="1">
    <location>
        <begin position="100"/>
        <end position="120"/>
    </location>
</feature>
<protein>
    <submittedName>
        <fullName evidence="2">Uncharacterized protein</fullName>
    </submittedName>
</protein>
<accession>A0A498KD76</accession>
<dbReference type="EMBL" id="RDQH01000329">
    <property type="protein sequence ID" value="RXI03442.1"/>
    <property type="molecule type" value="Genomic_DNA"/>
</dbReference>
<evidence type="ECO:0000256" key="1">
    <source>
        <dbReference type="SAM" id="MobiDB-lite"/>
    </source>
</evidence>
<feature type="region of interest" description="Disordered" evidence="1">
    <location>
        <begin position="80"/>
        <end position="120"/>
    </location>
</feature>
<comment type="caution">
    <text evidence="2">The sequence shown here is derived from an EMBL/GenBank/DDBJ whole genome shotgun (WGS) entry which is preliminary data.</text>
</comment>